<name>A0A841KWI8_9FIRM</name>
<comment type="caution">
    <text evidence="2">The sequence shown here is derived from an EMBL/GenBank/DDBJ whole genome shotgun (WGS) entry which is preliminary data.</text>
</comment>
<feature type="transmembrane region" description="Helical" evidence="1">
    <location>
        <begin position="6"/>
        <end position="26"/>
    </location>
</feature>
<feature type="transmembrane region" description="Helical" evidence="1">
    <location>
        <begin position="155"/>
        <end position="171"/>
    </location>
</feature>
<keyword evidence="3" id="KW-1185">Reference proteome</keyword>
<dbReference type="Proteomes" id="UP000579281">
    <property type="component" value="Unassembled WGS sequence"/>
</dbReference>
<organism evidence="2 3">
    <name type="scientific">Anaerosolibacter carboniphilus</name>
    <dbReference type="NCBI Taxonomy" id="1417629"/>
    <lineage>
        <taxon>Bacteria</taxon>
        <taxon>Bacillati</taxon>
        <taxon>Bacillota</taxon>
        <taxon>Clostridia</taxon>
        <taxon>Peptostreptococcales</taxon>
        <taxon>Thermotaleaceae</taxon>
        <taxon>Anaerosolibacter</taxon>
    </lineage>
</organism>
<dbReference type="InterPro" id="IPR014198">
    <property type="entry name" value="Spore_III_AB"/>
</dbReference>
<accession>A0A841KWI8</accession>
<dbReference type="Pfam" id="PF09548">
    <property type="entry name" value="Spore_III_AB"/>
    <property type="match status" value="1"/>
</dbReference>
<reference evidence="2 3" key="1">
    <citation type="submission" date="2020-08" db="EMBL/GenBank/DDBJ databases">
        <title>Genomic Encyclopedia of Type Strains, Phase IV (KMG-IV): sequencing the most valuable type-strain genomes for metagenomic binning, comparative biology and taxonomic classification.</title>
        <authorList>
            <person name="Goeker M."/>
        </authorList>
    </citation>
    <scope>NUCLEOTIDE SEQUENCE [LARGE SCALE GENOMIC DNA]</scope>
    <source>
        <strain evidence="2 3">DSM 103526</strain>
    </source>
</reference>
<protein>
    <submittedName>
        <fullName evidence="2">Stage III sporulation protein AB</fullName>
    </submittedName>
</protein>
<dbReference type="PIRSF" id="PIRSF021435">
    <property type="entry name" value="SpoIIIAB"/>
    <property type="match status" value="1"/>
</dbReference>
<evidence type="ECO:0000313" key="2">
    <source>
        <dbReference type="EMBL" id="MBB6216618.1"/>
    </source>
</evidence>
<keyword evidence="1" id="KW-0812">Transmembrane</keyword>
<evidence type="ECO:0000256" key="1">
    <source>
        <dbReference type="SAM" id="Phobius"/>
    </source>
</evidence>
<gene>
    <name evidence="2" type="ORF">HNQ80_002722</name>
</gene>
<proteinExistence type="predicted"/>
<dbReference type="EMBL" id="JACHEN010000016">
    <property type="protein sequence ID" value="MBB6216618.1"/>
    <property type="molecule type" value="Genomic_DNA"/>
</dbReference>
<keyword evidence="1" id="KW-0472">Membrane</keyword>
<sequence>MVKAVLSIIIILSASFIGYILAYKYVQRPRQIKHLLLSLQLLETEILYLLTPLPQALKKVAGKSSGELKRLFAEASVLLEKKDGFSIEDAWRQSVESNYQFTSLTEEDKEALIDFGMSLGTVDRDHQLKNFHFIYAQLKKQQQSAEELRSKNERMYRSLGILLGVAIVILFL</sequence>
<evidence type="ECO:0000313" key="3">
    <source>
        <dbReference type="Proteomes" id="UP000579281"/>
    </source>
</evidence>
<keyword evidence="1" id="KW-1133">Transmembrane helix</keyword>
<dbReference type="NCBIfam" id="TIGR02833">
    <property type="entry name" value="spore_III_AB"/>
    <property type="match status" value="1"/>
</dbReference>
<dbReference type="AlphaFoldDB" id="A0A841KWI8"/>
<dbReference type="RefSeq" id="WP_184311143.1">
    <property type="nucleotide sequence ID" value="NZ_JACHEN010000016.1"/>
</dbReference>